<evidence type="ECO:0000313" key="3">
    <source>
        <dbReference type="Proteomes" id="UP001589646"/>
    </source>
</evidence>
<feature type="region of interest" description="Disordered" evidence="1">
    <location>
        <begin position="93"/>
        <end position="112"/>
    </location>
</feature>
<dbReference type="Proteomes" id="UP001589646">
    <property type="component" value="Unassembled WGS sequence"/>
</dbReference>
<organism evidence="2 3">
    <name type="scientific">Nonomuraea roseola</name>
    <dbReference type="NCBI Taxonomy" id="46179"/>
    <lineage>
        <taxon>Bacteria</taxon>
        <taxon>Bacillati</taxon>
        <taxon>Actinomycetota</taxon>
        <taxon>Actinomycetes</taxon>
        <taxon>Streptosporangiales</taxon>
        <taxon>Streptosporangiaceae</taxon>
        <taxon>Nonomuraea</taxon>
    </lineage>
</organism>
<dbReference type="EMBL" id="JBHMCE010000003">
    <property type="protein sequence ID" value="MFB9526708.1"/>
    <property type="molecule type" value="Genomic_DNA"/>
</dbReference>
<evidence type="ECO:0000313" key="2">
    <source>
        <dbReference type="EMBL" id="MFB9526708.1"/>
    </source>
</evidence>
<dbReference type="RefSeq" id="WP_346123810.1">
    <property type="nucleotide sequence ID" value="NZ_BAAAXC010000014.1"/>
</dbReference>
<protein>
    <submittedName>
        <fullName evidence="2">Integrase</fullName>
    </submittedName>
</protein>
<dbReference type="InterPro" id="IPR011010">
    <property type="entry name" value="DNA_brk_join_enz"/>
</dbReference>
<dbReference type="Gene3D" id="3.30.470.30">
    <property type="entry name" value="DNA ligase/mRNA capping enzyme"/>
    <property type="match status" value="1"/>
</dbReference>
<reference evidence="2 3" key="1">
    <citation type="submission" date="2024-09" db="EMBL/GenBank/DDBJ databases">
        <authorList>
            <person name="Sun Q."/>
            <person name="Mori K."/>
        </authorList>
    </citation>
    <scope>NUCLEOTIDE SEQUENCE [LARGE SCALE GENOMIC DNA]</scope>
    <source>
        <strain evidence="2 3">JCM 3323</strain>
    </source>
</reference>
<dbReference type="SUPFAM" id="SSF56091">
    <property type="entry name" value="DNA ligase/mRNA capping enzyme, catalytic domain"/>
    <property type="match status" value="1"/>
</dbReference>
<accession>A0ABV5PUI4</accession>
<evidence type="ECO:0000256" key="1">
    <source>
        <dbReference type="SAM" id="MobiDB-lite"/>
    </source>
</evidence>
<name>A0ABV5PUI4_9ACTN</name>
<sequence>MLARLGQLPPAAEDDLFGYEMKWDGARSLGYVHGAALRLISRNGLDVTAAYPELGRGVSARELAEYLGHADPAFTLRVYAHMMPGSHDRARHAIDSRLFKPRPTSASEEGLA</sequence>
<proteinExistence type="predicted"/>
<gene>
    <name evidence="2" type="ORF">ACFFRN_08820</name>
</gene>
<comment type="caution">
    <text evidence="2">The sequence shown here is derived from an EMBL/GenBank/DDBJ whole genome shotgun (WGS) entry which is preliminary data.</text>
</comment>
<keyword evidence="3" id="KW-1185">Reference proteome</keyword>
<dbReference type="SUPFAM" id="SSF56349">
    <property type="entry name" value="DNA breaking-rejoining enzymes"/>
    <property type="match status" value="1"/>
</dbReference>